<keyword evidence="1" id="KW-0802">TPR repeat</keyword>
<evidence type="ECO:0008006" key="4">
    <source>
        <dbReference type="Google" id="ProtNLM"/>
    </source>
</evidence>
<organism evidence="2 3">
    <name type="scientific">Biformimicrobium ophioploci</name>
    <dbReference type="NCBI Taxonomy" id="3036711"/>
    <lineage>
        <taxon>Bacteria</taxon>
        <taxon>Pseudomonadati</taxon>
        <taxon>Pseudomonadota</taxon>
        <taxon>Gammaproteobacteria</taxon>
        <taxon>Cellvibrionales</taxon>
        <taxon>Microbulbiferaceae</taxon>
        <taxon>Biformimicrobium</taxon>
    </lineage>
</organism>
<dbReference type="Proteomes" id="UP001224392">
    <property type="component" value="Unassembled WGS sequence"/>
</dbReference>
<evidence type="ECO:0000256" key="1">
    <source>
        <dbReference type="PROSITE-ProRule" id="PRU00339"/>
    </source>
</evidence>
<dbReference type="EMBL" id="BSYJ01000002">
    <property type="protein sequence ID" value="GMG86951.1"/>
    <property type="molecule type" value="Genomic_DNA"/>
</dbReference>
<dbReference type="SMART" id="SM00028">
    <property type="entry name" value="TPR"/>
    <property type="match status" value="3"/>
</dbReference>
<dbReference type="PANTHER" id="PTHR12558">
    <property type="entry name" value="CELL DIVISION CYCLE 16,23,27"/>
    <property type="match status" value="1"/>
</dbReference>
<keyword evidence="3" id="KW-1185">Reference proteome</keyword>
<dbReference type="Gene3D" id="1.25.40.10">
    <property type="entry name" value="Tetratricopeptide repeat domain"/>
    <property type="match status" value="1"/>
</dbReference>
<dbReference type="Pfam" id="PF13432">
    <property type="entry name" value="TPR_16"/>
    <property type="match status" value="2"/>
</dbReference>
<sequence>MPESHLEQELPSFRIKRRREGITLQDRGALVQASTTYRRYLQSFPDDAEIWARLGNVLAARACWAAAIACYRRAFLHSQPSASILVDLGQALWEMGRGREAIGCYRAALAKEPDNPDFNLYLALGLRRARDFEGALSLLDKAQQLQPENPRLNYERGITLLCLGKYEEGWLALESRHLLDGPRARQPYPLWRGESLSGKRILVVAESTLRENILCARFFGALKARGARVTLACRPQDENLLGLFGPDEVVAAGTDIVHGAFDFYSPILNLPGSLGVPATLIPPPVKPQSPDGGASAYGLLKRRGRLRVGVAWSGDGGKANSELLERLLQLAEVPSVQLYNLQTGAARRDLVSTGAESCMVDLAAGFADKADLVAAVSAMDLVVAVDGELAHIAASAGIETYVLLGEQPHWVYEMQFSRTNWYPAMRLFRSASQDGWVSTAEWGPVIEEIRQYIESRARSL</sequence>
<protein>
    <recommendedName>
        <fullName evidence="4">Tetratricopeptide repeat protein</fullName>
    </recommendedName>
</protein>
<evidence type="ECO:0000313" key="3">
    <source>
        <dbReference type="Proteomes" id="UP001224392"/>
    </source>
</evidence>
<proteinExistence type="predicted"/>
<dbReference type="RefSeq" id="WP_285763574.1">
    <property type="nucleotide sequence ID" value="NZ_BSYJ01000002.1"/>
</dbReference>
<dbReference type="Gene3D" id="3.40.50.2000">
    <property type="entry name" value="Glycogen Phosphorylase B"/>
    <property type="match status" value="1"/>
</dbReference>
<dbReference type="SUPFAM" id="SSF48452">
    <property type="entry name" value="TPR-like"/>
    <property type="match status" value="1"/>
</dbReference>
<reference evidence="2 3" key="1">
    <citation type="submission" date="2023-04" db="EMBL/GenBank/DDBJ databases">
        <title>Marinobulbifer ophiurae gen. nov., sp. Nov., isolate from tissue of brittle star Ophioplocus japonicus.</title>
        <authorList>
            <person name="Kawano K."/>
            <person name="Sawayama S."/>
            <person name="Nakagawa S."/>
        </authorList>
    </citation>
    <scope>NUCLEOTIDE SEQUENCE [LARGE SCALE GENOMIC DNA]</scope>
    <source>
        <strain evidence="2 3">NKW57</strain>
    </source>
</reference>
<dbReference type="PANTHER" id="PTHR12558:SF13">
    <property type="entry name" value="CELL DIVISION CYCLE PROTEIN 27 HOMOLOG"/>
    <property type="match status" value="1"/>
</dbReference>
<accession>A0ABQ6LXX0</accession>
<feature type="repeat" description="TPR" evidence="1">
    <location>
        <begin position="82"/>
        <end position="115"/>
    </location>
</feature>
<comment type="caution">
    <text evidence="2">The sequence shown here is derived from an EMBL/GenBank/DDBJ whole genome shotgun (WGS) entry which is preliminary data.</text>
</comment>
<dbReference type="InterPro" id="IPR019734">
    <property type="entry name" value="TPR_rpt"/>
</dbReference>
<gene>
    <name evidence="2" type="ORF">MNKW57_12720</name>
</gene>
<name>A0ABQ6LXX0_9GAMM</name>
<dbReference type="InterPro" id="IPR011990">
    <property type="entry name" value="TPR-like_helical_dom_sf"/>
</dbReference>
<dbReference type="SUPFAM" id="SSF53756">
    <property type="entry name" value="UDP-Glycosyltransferase/glycogen phosphorylase"/>
    <property type="match status" value="1"/>
</dbReference>
<dbReference type="PROSITE" id="PS50005">
    <property type="entry name" value="TPR"/>
    <property type="match status" value="1"/>
</dbReference>
<evidence type="ECO:0000313" key="2">
    <source>
        <dbReference type="EMBL" id="GMG86951.1"/>
    </source>
</evidence>